<feature type="region of interest" description="Disordered" evidence="1">
    <location>
        <begin position="142"/>
        <end position="167"/>
    </location>
</feature>
<evidence type="ECO:0000313" key="3">
    <source>
        <dbReference type="EMBL" id="KAJ7758193.1"/>
    </source>
</evidence>
<dbReference type="GO" id="GO:0005524">
    <property type="term" value="F:ATP binding"/>
    <property type="evidence" value="ECO:0007669"/>
    <property type="project" value="InterPro"/>
</dbReference>
<dbReference type="GO" id="GO:0003676">
    <property type="term" value="F:nucleic acid binding"/>
    <property type="evidence" value="ECO:0007669"/>
    <property type="project" value="InterPro"/>
</dbReference>
<evidence type="ECO:0000259" key="2">
    <source>
        <dbReference type="Pfam" id="PF00270"/>
    </source>
</evidence>
<dbReference type="InterPro" id="IPR027417">
    <property type="entry name" value="P-loop_NTPase"/>
</dbReference>
<feature type="region of interest" description="Disordered" evidence="1">
    <location>
        <begin position="1"/>
        <end position="24"/>
    </location>
</feature>
<evidence type="ECO:0000256" key="1">
    <source>
        <dbReference type="SAM" id="MobiDB-lite"/>
    </source>
</evidence>
<dbReference type="InterPro" id="IPR011545">
    <property type="entry name" value="DEAD/DEAH_box_helicase_dom"/>
</dbReference>
<proteinExistence type="predicted"/>
<keyword evidence="4" id="KW-1185">Reference proteome</keyword>
<dbReference type="Gene3D" id="3.40.50.300">
    <property type="entry name" value="P-loop containing nucleotide triphosphate hydrolases"/>
    <property type="match status" value="1"/>
</dbReference>
<dbReference type="SUPFAM" id="SSF52540">
    <property type="entry name" value="P-loop containing nucleoside triphosphate hydrolases"/>
    <property type="match status" value="1"/>
</dbReference>
<evidence type="ECO:0000313" key="4">
    <source>
        <dbReference type="Proteomes" id="UP001215280"/>
    </source>
</evidence>
<organism evidence="3 4">
    <name type="scientific">Mycena maculata</name>
    <dbReference type="NCBI Taxonomy" id="230809"/>
    <lineage>
        <taxon>Eukaryota</taxon>
        <taxon>Fungi</taxon>
        <taxon>Dikarya</taxon>
        <taxon>Basidiomycota</taxon>
        <taxon>Agaricomycotina</taxon>
        <taxon>Agaricomycetes</taxon>
        <taxon>Agaricomycetidae</taxon>
        <taxon>Agaricales</taxon>
        <taxon>Marasmiineae</taxon>
        <taxon>Mycenaceae</taxon>
        <taxon>Mycena</taxon>
    </lineage>
</organism>
<reference evidence="3" key="1">
    <citation type="submission" date="2023-03" db="EMBL/GenBank/DDBJ databases">
        <title>Massive genome expansion in bonnet fungi (Mycena s.s.) driven by repeated elements and novel gene families across ecological guilds.</title>
        <authorList>
            <consortium name="Lawrence Berkeley National Laboratory"/>
            <person name="Harder C.B."/>
            <person name="Miyauchi S."/>
            <person name="Viragh M."/>
            <person name="Kuo A."/>
            <person name="Thoen E."/>
            <person name="Andreopoulos B."/>
            <person name="Lu D."/>
            <person name="Skrede I."/>
            <person name="Drula E."/>
            <person name="Henrissat B."/>
            <person name="Morin E."/>
            <person name="Kohler A."/>
            <person name="Barry K."/>
            <person name="LaButti K."/>
            <person name="Morin E."/>
            <person name="Salamov A."/>
            <person name="Lipzen A."/>
            <person name="Mereny Z."/>
            <person name="Hegedus B."/>
            <person name="Baldrian P."/>
            <person name="Stursova M."/>
            <person name="Weitz H."/>
            <person name="Taylor A."/>
            <person name="Grigoriev I.V."/>
            <person name="Nagy L.G."/>
            <person name="Martin F."/>
            <person name="Kauserud H."/>
        </authorList>
    </citation>
    <scope>NUCLEOTIDE SEQUENCE</scope>
    <source>
        <strain evidence="3">CBHHK188m</strain>
    </source>
</reference>
<feature type="domain" description="DEAD/DEAH-box helicase" evidence="2">
    <location>
        <begin position="51"/>
        <end position="108"/>
    </location>
</feature>
<sequence>MPAQSKVQKPPAKEPDPPKTYKPLRKYKPEEIDLDVLVKRAHEVLCAKPFRFQLEVAAAILRGEDVIIDVVTGCGKTLCFSLPLLLDADDISMIVSPLSALMIDQAASSKIPTVAVCSETLALVGAEKVYEPLASYYARGTASDERQASYEEFKPTSTQIHEDLPSQ</sequence>
<dbReference type="EMBL" id="JARJLG010000056">
    <property type="protein sequence ID" value="KAJ7758193.1"/>
    <property type="molecule type" value="Genomic_DNA"/>
</dbReference>
<gene>
    <name evidence="3" type="ORF">DFH07DRAFT_1025066</name>
</gene>
<name>A0AAD7JAK4_9AGAR</name>
<accession>A0AAD7JAK4</accession>
<dbReference type="AlphaFoldDB" id="A0AAD7JAK4"/>
<dbReference type="Pfam" id="PF00270">
    <property type="entry name" value="DEAD"/>
    <property type="match status" value="1"/>
</dbReference>
<dbReference type="Proteomes" id="UP001215280">
    <property type="component" value="Unassembled WGS sequence"/>
</dbReference>
<comment type="caution">
    <text evidence="3">The sequence shown here is derived from an EMBL/GenBank/DDBJ whole genome shotgun (WGS) entry which is preliminary data.</text>
</comment>
<protein>
    <recommendedName>
        <fullName evidence="2">DEAD/DEAH-box helicase domain-containing protein</fullName>
    </recommendedName>
</protein>